<comment type="caution">
    <text evidence="1">The sequence shown here is derived from an EMBL/GenBank/DDBJ whole genome shotgun (WGS) entry which is preliminary data.</text>
</comment>
<gene>
    <name evidence="1" type="ORF">E2C01_059843</name>
</gene>
<proteinExistence type="predicted"/>
<dbReference type="AlphaFoldDB" id="A0A5B7H8X5"/>
<dbReference type="EMBL" id="VSRR010023713">
    <property type="protein sequence ID" value="MPC65707.1"/>
    <property type="molecule type" value="Genomic_DNA"/>
</dbReference>
<evidence type="ECO:0000313" key="1">
    <source>
        <dbReference type="EMBL" id="MPC65707.1"/>
    </source>
</evidence>
<keyword evidence="2" id="KW-1185">Reference proteome</keyword>
<reference evidence="1 2" key="1">
    <citation type="submission" date="2019-05" db="EMBL/GenBank/DDBJ databases">
        <title>Another draft genome of Portunus trituberculatus and its Hox gene families provides insights of decapod evolution.</title>
        <authorList>
            <person name="Jeong J.-H."/>
            <person name="Song I."/>
            <person name="Kim S."/>
            <person name="Choi T."/>
            <person name="Kim D."/>
            <person name="Ryu S."/>
            <person name="Kim W."/>
        </authorList>
    </citation>
    <scope>NUCLEOTIDE SEQUENCE [LARGE SCALE GENOMIC DNA]</scope>
    <source>
        <tissue evidence="1">Muscle</tissue>
    </source>
</reference>
<name>A0A5B7H8X5_PORTR</name>
<dbReference type="Proteomes" id="UP000324222">
    <property type="component" value="Unassembled WGS sequence"/>
</dbReference>
<evidence type="ECO:0000313" key="2">
    <source>
        <dbReference type="Proteomes" id="UP000324222"/>
    </source>
</evidence>
<organism evidence="1 2">
    <name type="scientific">Portunus trituberculatus</name>
    <name type="common">Swimming crab</name>
    <name type="synonym">Neptunus trituberculatus</name>
    <dbReference type="NCBI Taxonomy" id="210409"/>
    <lineage>
        <taxon>Eukaryota</taxon>
        <taxon>Metazoa</taxon>
        <taxon>Ecdysozoa</taxon>
        <taxon>Arthropoda</taxon>
        <taxon>Crustacea</taxon>
        <taxon>Multicrustacea</taxon>
        <taxon>Malacostraca</taxon>
        <taxon>Eumalacostraca</taxon>
        <taxon>Eucarida</taxon>
        <taxon>Decapoda</taxon>
        <taxon>Pleocyemata</taxon>
        <taxon>Brachyura</taxon>
        <taxon>Eubrachyura</taxon>
        <taxon>Portunoidea</taxon>
        <taxon>Portunidae</taxon>
        <taxon>Portuninae</taxon>
        <taxon>Portunus</taxon>
    </lineage>
</organism>
<accession>A0A5B7H8X5</accession>
<sequence>MGGANPAAIYAARATPLASGEQPVDLLRRTVVVARWRAARCGAHVVPPLARPLKGRVSRAGVLVLAPREEAPREERVAVALALHLSSWRHTEENCDAGSGGVVVEWLGESGETPADSNSK</sequence>
<protein>
    <submittedName>
        <fullName evidence="1">Uncharacterized protein</fullName>
    </submittedName>
</protein>